<dbReference type="InterPro" id="IPR002099">
    <property type="entry name" value="MutL/Mlh/PMS"/>
</dbReference>
<dbReference type="GO" id="GO:0006298">
    <property type="term" value="P:mismatch repair"/>
    <property type="evidence" value="ECO:0007669"/>
    <property type="project" value="UniProtKB-UniRule"/>
</dbReference>
<reference evidence="8 9" key="1">
    <citation type="submission" date="2016-10" db="EMBL/GenBank/DDBJ databases">
        <authorList>
            <person name="de Groot N.N."/>
        </authorList>
    </citation>
    <scope>NUCLEOTIDE SEQUENCE [LARGE SCALE GENOMIC DNA]</scope>
    <source>
        <strain evidence="8 9">DSM 2698</strain>
    </source>
</reference>
<sequence>MAVRALPEHIVNRIAAGEVIERPASVVKELVENAIDAGARAVEVVTSAGGKSLIRVTDDGEGMCRDDLVAAVDRHCTSKLPDDDLAHITSLGFRGEALASIGSVARLSLESRHKSEEHGWSILVDGGRKGEPVPAARAAGTQVEVRELFFATPARLKFLRSDRAETSAVTDQLRRIALAHPDIRFTLAGGDRKTLDWAPRKSLLPRLGDILGEEFADNAVPVAAEKEGVRLSGFIALPTYNRANSLSQFVVVNGRSLRDRLLAGAIRAAYADVLARDRHAVAALFLELSPEDLDVNVHPAKAEVRFRDSGLVRGLIIRAVREALAEHGFRAASTGGVETLEALRRSTARPQGWAGGAQRPFGYAPSAPSGWQGWAAPDAMGEAEAASPTFAMDEAGQPATFAPGFGEGTQSAFVDDRPSAEFRQVETGEGVSYPLGAARAQIHENYIVTQTEDGLVIVDQHAAHERIVYERLKDALGGRQVPRQMLLIPEIVDLPHEDVERLAARADELAELGLVVEPFGPGAISVTETPALLGEVDAASLVRDIADDLAEFDASTRLREKLDHVAATMACHGSVRSGRRMKPDEMNALLRQMEKTPNSGQCNHGRPTYVALKLSDIERLFGRR</sequence>
<dbReference type="HAMAP" id="MF_00149">
    <property type="entry name" value="DNA_mis_repair"/>
    <property type="match status" value="1"/>
</dbReference>
<dbReference type="InterPro" id="IPR037198">
    <property type="entry name" value="MutL_C_sf"/>
</dbReference>
<dbReference type="OrthoDB" id="9763467at2"/>
<keyword evidence="3 5" id="KW-0227">DNA damage</keyword>
<dbReference type="InterPro" id="IPR014721">
    <property type="entry name" value="Ribsml_uS5_D2-typ_fold_subgr"/>
</dbReference>
<feature type="domain" description="MutL C-terminal dimerisation" evidence="6">
    <location>
        <begin position="438"/>
        <end position="581"/>
    </location>
</feature>
<keyword evidence="4 5" id="KW-0234">DNA repair</keyword>
<evidence type="ECO:0000256" key="5">
    <source>
        <dbReference type="HAMAP-Rule" id="MF_00149"/>
    </source>
</evidence>
<dbReference type="SMART" id="SM01340">
    <property type="entry name" value="DNA_mis_repair"/>
    <property type="match status" value="1"/>
</dbReference>
<dbReference type="GO" id="GO:0140664">
    <property type="term" value="F:ATP-dependent DNA damage sensor activity"/>
    <property type="evidence" value="ECO:0007669"/>
    <property type="project" value="InterPro"/>
</dbReference>
<dbReference type="InterPro" id="IPR020667">
    <property type="entry name" value="DNA_mismatch_repair_MutL"/>
</dbReference>
<comment type="function">
    <text evidence="5">This protein is involved in the repair of mismatches in DNA. It is required for dam-dependent methyl-directed DNA mismatch repair. May act as a 'molecular matchmaker', a protein that promotes the formation of a stable complex between two or more DNA-binding proteins in an ATP-dependent manner without itself being part of a final effector complex.</text>
</comment>
<name>A0A1G5MB18_AFIMA</name>
<dbReference type="GO" id="GO:0032300">
    <property type="term" value="C:mismatch repair complex"/>
    <property type="evidence" value="ECO:0007669"/>
    <property type="project" value="InterPro"/>
</dbReference>
<feature type="domain" description="DNA mismatch repair protein S5" evidence="7">
    <location>
        <begin position="207"/>
        <end position="325"/>
    </location>
</feature>
<evidence type="ECO:0000256" key="1">
    <source>
        <dbReference type="ARBA" id="ARBA00006082"/>
    </source>
</evidence>
<dbReference type="Gene3D" id="3.30.1540.20">
    <property type="entry name" value="MutL, C-terminal domain, dimerisation subdomain"/>
    <property type="match status" value="1"/>
</dbReference>
<dbReference type="Pfam" id="PF01119">
    <property type="entry name" value="DNA_mis_repair"/>
    <property type="match status" value="1"/>
</dbReference>
<dbReference type="GO" id="GO:0005524">
    <property type="term" value="F:ATP binding"/>
    <property type="evidence" value="ECO:0007669"/>
    <property type="project" value="InterPro"/>
</dbReference>
<accession>A0A1G5MB18</accession>
<dbReference type="Gene3D" id="3.30.230.10">
    <property type="match status" value="1"/>
</dbReference>
<dbReference type="FunFam" id="3.30.565.10:FF:000003">
    <property type="entry name" value="DNA mismatch repair endonuclease MutL"/>
    <property type="match status" value="1"/>
</dbReference>
<dbReference type="PROSITE" id="PS00058">
    <property type="entry name" value="DNA_MISMATCH_REPAIR_1"/>
    <property type="match status" value="1"/>
</dbReference>
<protein>
    <recommendedName>
        <fullName evidence="2 5">DNA mismatch repair protein MutL</fullName>
    </recommendedName>
</protein>
<dbReference type="GO" id="GO:0016887">
    <property type="term" value="F:ATP hydrolysis activity"/>
    <property type="evidence" value="ECO:0007669"/>
    <property type="project" value="InterPro"/>
</dbReference>
<dbReference type="InterPro" id="IPR020568">
    <property type="entry name" value="Ribosomal_Su5_D2-typ_SF"/>
</dbReference>
<evidence type="ECO:0000259" key="6">
    <source>
        <dbReference type="SMART" id="SM00853"/>
    </source>
</evidence>
<dbReference type="Proteomes" id="UP000199347">
    <property type="component" value="Unassembled WGS sequence"/>
</dbReference>
<dbReference type="EMBL" id="FMVW01000001">
    <property type="protein sequence ID" value="SCZ21708.1"/>
    <property type="molecule type" value="Genomic_DNA"/>
</dbReference>
<dbReference type="InterPro" id="IPR042121">
    <property type="entry name" value="MutL_C_regsub"/>
</dbReference>
<organism evidence="8 9">
    <name type="scientific">Afifella marina DSM 2698</name>
    <dbReference type="NCBI Taxonomy" id="1120955"/>
    <lineage>
        <taxon>Bacteria</taxon>
        <taxon>Pseudomonadati</taxon>
        <taxon>Pseudomonadota</taxon>
        <taxon>Alphaproteobacteria</taxon>
        <taxon>Hyphomicrobiales</taxon>
        <taxon>Afifellaceae</taxon>
        <taxon>Afifella</taxon>
    </lineage>
</organism>
<dbReference type="InterPro" id="IPR042120">
    <property type="entry name" value="MutL_C_dimsub"/>
</dbReference>
<dbReference type="SUPFAM" id="SSF54211">
    <property type="entry name" value="Ribosomal protein S5 domain 2-like"/>
    <property type="match status" value="1"/>
</dbReference>
<gene>
    <name evidence="5" type="primary">mutL</name>
    <name evidence="8" type="ORF">SAMN03080610_00306</name>
</gene>
<dbReference type="InterPro" id="IPR038973">
    <property type="entry name" value="MutL/Mlh/Pms-like"/>
</dbReference>
<dbReference type="CDD" id="cd03482">
    <property type="entry name" value="MutL_Trans_MutL"/>
    <property type="match status" value="1"/>
</dbReference>
<dbReference type="STRING" id="1120955.SAMN03080610_00306"/>
<evidence type="ECO:0000313" key="8">
    <source>
        <dbReference type="EMBL" id="SCZ21708.1"/>
    </source>
</evidence>
<evidence type="ECO:0000259" key="7">
    <source>
        <dbReference type="SMART" id="SM01340"/>
    </source>
</evidence>
<dbReference type="GO" id="GO:0030983">
    <property type="term" value="F:mismatched DNA binding"/>
    <property type="evidence" value="ECO:0007669"/>
    <property type="project" value="InterPro"/>
</dbReference>
<dbReference type="InterPro" id="IPR014790">
    <property type="entry name" value="MutL_C"/>
</dbReference>
<dbReference type="CDD" id="cd16926">
    <property type="entry name" value="HATPase_MutL-MLH-PMS-like"/>
    <property type="match status" value="1"/>
</dbReference>
<dbReference type="InterPro" id="IPR036890">
    <property type="entry name" value="HATPase_C_sf"/>
</dbReference>
<evidence type="ECO:0000256" key="2">
    <source>
        <dbReference type="ARBA" id="ARBA00021975"/>
    </source>
</evidence>
<evidence type="ECO:0000313" key="9">
    <source>
        <dbReference type="Proteomes" id="UP000199347"/>
    </source>
</evidence>
<dbReference type="InterPro" id="IPR013507">
    <property type="entry name" value="DNA_mismatch_S5_2-like"/>
</dbReference>
<dbReference type="SUPFAM" id="SSF118116">
    <property type="entry name" value="DNA mismatch repair protein MutL"/>
    <property type="match status" value="1"/>
</dbReference>
<proteinExistence type="inferred from homology"/>
<dbReference type="Pfam" id="PF08676">
    <property type="entry name" value="MutL_C"/>
    <property type="match status" value="1"/>
</dbReference>
<dbReference type="Pfam" id="PF13589">
    <property type="entry name" value="HATPase_c_3"/>
    <property type="match status" value="1"/>
</dbReference>
<dbReference type="Gene3D" id="3.30.1370.100">
    <property type="entry name" value="MutL, C-terminal domain, regulatory subdomain"/>
    <property type="match status" value="1"/>
</dbReference>
<evidence type="ECO:0000256" key="4">
    <source>
        <dbReference type="ARBA" id="ARBA00023204"/>
    </source>
</evidence>
<dbReference type="SUPFAM" id="SSF55874">
    <property type="entry name" value="ATPase domain of HSP90 chaperone/DNA topoisomerase II/histidine kinase"/>
    <property type="match status" value="1"/>
</dbReference>
<dbReference type="SMART" id="SM00853">
    <property type="entry name" value="MutL_C"/>
    <property type="match status" value="1"/>
</dbReference>
<dbReference type="PANTHER" id="PTHR10073">
    <property type="entry name" value="DNA MISMATCH REPAIR PROTEIN MLH, PMS, MUTL"/>
    <property type="match status" value="1"/>
</dbReference>
<dbReference type="AlphaFoldDB" id="A0A1G5MB18"/>
<dbReference type="NCBIfam" id="NF000953">
    <property type="entry name" value="PRK00095.2-4"/>
    <property type="match status" value="1"/>
</dbReference>
<dbReference type="InterPro" id="IPR014762">
    <property type="entry name" value="DNA_mismatch_repair_CS"/>
</dbReference>
<comment type="similarity">
    <text evidence="1 5">Belongs to the DNA mismatch repair MutL/HexB family.</text>
</comment>
<dbReference type="PANTHER" id="PTHR10073:SF12">
    <property type="entry name" value="DNA MISMATCH REPAIR PROTEIN MLH1"/>
    <property type="match status" value="1"/>
</dbReference>
<dbReference type="Gene3D" id="3.30.565.10">
    <property type="entry name" value="Histidine kinase-like ATPase, C-terminal domain"/>
    <property type="match status" value="1"/>
</dbReference>
<evidence type="ECO:0000256" key="3">
    <source>
        <dbReference type="ARBA" id="ARBA00022763"/>
    </source>
</evidence>
<dbReference type="RefSeq" id="WP_092809124.1">
    <property type="nucleotide sequence ID" value="NZ_FMVW01000001.1"/>
</dbReference>
<dbReference type="NCBIfam" id="TIGR00585">
    <property type="entry name" value="mutl"/>
    <property type="match status" value="1"/>
</dbReference>
<keyword evidence="9" id="KW-1185">Reference proteome</keyword>